<dbReference type="Pfam" id="PF02018">
    <property type="entry name" value="CBM_4_9"/>
    <property type="match status" value="1"/>
</dbReference>
<dbReference type="EMBL" id="WHPC01000012">
    <property type="protein sequence ID" value="MPV36461.1"/>
    <property type="molecule type" value="Genomic_DNA"/>
</dbReference>
<dbReference type="Gene3D" id="2.130.10.10">
    <property type="entry name" value="YVTN repeat-like/Quinoprotein amine dehydrogenase"/>
    <property type="match status" value="1"/>
</dbReference>
<evidence type="ECO:0000313" key="5">
    <source>
        <dbReference type="EMBL" id="MPV36461.1"/>
    </source>
</evidence>
<feature type="domain" description="CBM-cenC" evidence="4">
    <location>
        <begin position="36"/>
        <end position="156"/>
    </location>
</feature>
<dbReference type="InterPro" id="IPR003305">
    <property type="entry name" value="CenC_carb-bd"/>
</dbReference>
<evidence type="ECO:0000256" key="1">
    <source>
        <dbReference type="ARBA" id="ARBA00022801"/>
    </source>
</evidence>
<dbReference type="PANTHER" id="PTHR34512">
    <property type="entry name" value="CELL SURFACE PROTEIN"/>
    <property type="match status" value="1"/>
</dbReference>
<reference evidence="5 6" key="1">
    <citation type="submission" date="2019-10" db="EMBL/GenBank/DDBJ databases">
        <title>Georgenia wutianyii sp. nov. and Georgenia yuyongxinii sp. nov. isolated from plateau pika (Ochotona curzoniae) in the Qinghai-Tibet plateau of China.</title>
        <authorList>
            <person name="Tian Z."/>
        </authorList>
    </citation>
    <scope>NUCLEOTIDE SEQUENCE [LARGE SCALE GENOMIC DNA]</scope>
    <source>
        <strain evidence="5 6">JCM 19765</strain>
    </source>
</reference>
<feature type="signal peptide" evidence="3">
    <location>
        <begin position="1"/>
        <end position="25"/>
    </location>
</feature>
<feature type="region of interest" description="Disordered" evidence="2">
    <location>
        <begin position="927"/>
        <end position="949"/>
    </location>
</feature>
<sequence>MRHRRTLITLASLATLALAAAPAAAAQPMAADAAGNLLGNASFEEVGPEGLPTGWSPLWASSAAAFSSDDTDASDGERSLRVLDDSAEAGVGLRPEAVAVTAGETYEFSLDLNFASGTLQPTVYFLDASGNRIAQPSSAVSPAPGGWVTETVEVTAPEGAVLAEPLIYSSVGGTADGLIDNVGFTAVVPDVADGVEEDLGEPIGGVTNAGAGYTENAEGRDIGLVVAGGSPSRFSAVDIVTGELLMSQTIEASTLTWAYATTPDRSVYVATSSGEVYVFDPDALTLTLIADKPFGERYFWEGQSNDAGEVFFATYPGGKVVSYDPAADEWHDHGVVVEGNSYVRSIAVDGDYVYAGGGTADAVVVRLDTTTGEKVRIELPAEYRDQEFVYDLSVAGDLLFARPTPSTDVLVYSLTEQAWVDTIPSGVGLEVSPAVRTVDSGTERTEVLIPKIGGGMIAYDVDTYERRDVSIDLGGASARGWSLQEVDLDGFPGESLVTATSKAVFHVWNPQTGETRSMRSDADPTPFLIRSLGTGPDGDVWAGGYASPPGIARVDAESGASELLSGPGQVEGMVAHGDDLVIGTYPGSWLYTYDTTQPWDNGTNPPQRVSIGHGQDRPVAMASAGDVVAIGSVPDYGQLGGALTLFDPETGDMEVFEELVADQTIISLAYRDGLIYGGTGIWGGLGIDPSTTEGQLFVFDPASGEVTFQTVPVPGEENVSGLTFDADGNLWGMTANELFRFDPQTLEVVERQRYFDVDDSAAYWTTRELFWHDGKLVGQTASRLFEIDPETLEMTVVQTGVQNLAIDRLGSYYYNRGGTLYRWIPAQVGPECEQTVTGTHEGRLDITSGTTCLTDAEVDGPVTVSGGASIVVTDSAITGPLRADGATDVILRGAEVTGPVRIDGSTGEVVIAGSTIVGPLFCAGNATPPTDEGQSNTVDGPTRGQCAHL</sequence>
<keyword evidence="1" id="KW-0378">Hydrolase</keyword>
<dbReference type="InterPro" id="IPR011044">
    <property type="entry name" value="Quino_amine_DH_bsu"/>
</dbReference>
<dbReference type="PANTHER" id="PTHR34512:SF30">
    <property type="entry name" value="OUTER MEMBRANE PROTEIN ASSEMBLY FACTOR BAMB"/>
    <property type="match status" value="1"/>
</dbReference>
<dbReference type="RefSeq" id="WP_152193315.1">
    <property type="nucleotide sequence ID" value="NZ_VUKD01000001.1"/>
</dbReference>
<dbReference type="SUPFAM" id="SSF63829">
    <property type="entry name" value="Calcium-dependent phosphotriesterase"/>
    <property type="match status" value="1"/>
</dbReference>
<evidence type="ECO:0000313" key="6">
    <source>
        <dbReference type="Proteomes" id="UP000437709"/>
    </source>
</evidence>
<dbReference type="SUPFAM" id="SSF49785">
    <property type="entry name" value="Galactose-binding domain-like"/>
    <property type="match status" value="1"/>
</dbReference>
<dbReference type="InterPro" id="IPR006311">
    <property type="entry name" value="TAT_signal"/>
</dbReference>
<dbReference type="InterPro" id="IPR015943">
    <property type="entry name" value="WD40/YVTN_repeat-like_dom_sf"/>
</dbReference>
<accession>A0A6N7EGD9</accession>
<dbReference type="Proteomes" id="UP000437709">
    <property type="component" value="Unassembled WGS sequence"/>
</dbReference>
<keyword evidence="6" id="KW-1185">Reference proteome</keyword>
<evidence type="ECO:0000259" key="4">
    <source>
        <dbReference type="Pfam" id="PF02018"/>
    </source>
</evidence>
<gene>
    <name evidence="5" type="ORF">GB881_05235</name>
</gene>
<dbReference type="Gene3D" id="2.60.120.260">
    <property type="entry name" value="Galactose-binding domain-like"/>
    <property type="match status" value="1"/>
</dbReference>
<dbReference type="PROSITE" id="PS51318">
    <property type="entry name" value="TAT"/>
    <property type="match status" value="1"/>
</dbReference>
<evidence type="ECO:0000256" key="2">
    <source>
        <dbReference type="SAM" id="MobiDB-lite"/>
    </source>
</evidence>
<organism evidence="5 6">
    <name type="scientific">Georgenia subflava</name>
    <dbReference type="NCBI Taxonomy" id="1622177"/>
    <lineage>
        <taxon>Bacteria</taxon>
        <taxon>Bacillati</taxon>
        <taxon>Actinomycetota</taxon>
        <taxon>Actinomycetes</taxon>
        <taxon>Micrococcales</taxon>
        <taxon>Bogoriellaceae</taxon>
        <taxon>Georgenia</taxon>
    </lineage>
</organism>
<keyword evidence="3" id="KW-0732">Signal</keyword>
<protein>
    <recommendedName>
        <fullName evidence="4">CBM-cenC domain-containing protein</fullName>
    </recommendedName>
</protein>
<comment type="caution">
    <text evidence="5">The sequence shown here is derived from an EMBL/GenBank/DDBJ whole genome shotgun (WGS) entry which is preliminary data.</text>
</comment>
<evidence type="ECO:0000256" key="3">
    <source>
        <dbReference type="SAM" id="SignalP"/>
    </source>
</evidence>
<dbReference type="GO" id="GO:0016798">
    <property type="term" value="F:hydrolase activity, acting on glycosyl bonds"/>
    <property type="evidence" value="ECO:0007669"/>
    <property type="project" value="InterPro"/>
</dbReference>
<dbReference type="AlphaFoldDB" id="A0A6N7EGD9"/>
<feature type="chain" id="PRO_5039430924" description="CBM-cenC domain-containing protein" evidence="3">
    <location>
        <begin position="26"/>
        <end position="949"/>
    </location>
</feature>
<dbReference type="OrthoDB" id="99456at2"/>
<dbReference type="SUPFAM" id="SSF50969">
    <property type="entry name" value="YVTN repeat-like/Quinoprotein amine dehydrogenase"/>
    <property type="match status" value="2"/>
</dbReference>
<name>A0A6N7EGD9_9MICO</name>
<proteinExistence type="predicted"/>
<dbReference type="InterPro" id="IPR008979">
    <property type="entry name" value="Galactose-bd-like_sf"/>
</dbReference>